<feature type="region of interest" description="Disordered" evidence="1">
    <location>
        <begin position="131"/>
        <end position="308"/>
    </location>
</feature>
<evidence type="ECO:0008006" key="4">
    <source>
        <dbReference type="Google" id="ProtNLM"/>
    </source>
</evidence>
<comment type="caution">
    <text evidence="2">The sequence shown here is derived from an EMBL/GenBank/DDBJ whole genome shotgun (WGS) entry which is preliminary data.</text>
</comment>
<feature type="region of interest" description="Disordered" evidence="1">
    <location>
        <begin position="1"/>
        <end position="93"/>
    </location>
</feature>
<accession>A0ABQ9UWN5</accession>
<sequence>MQGQGPRGQEHGSLPRARAGTLGTAGPPGETRLRDPTATDTRAVPQPSRPGHRLALGTTAEPPHGTQTPPPGALKRPQRQARHQGDMPRISSIRHLVPLQDTATPHRGYAFLGPGVPTRHPAHSMVAGTGHGLARHGSGHRAGSQRKGVTRWTGRATHTQRSSDDLPNGEDAGLGPAGPSPDSGGEVRATVGDERCSVPTAGTGGTLFSPSPRRKRELCQHTSESDRYGSATTTQRGGGPGGSMVPQGTPLGSLEKAFSPRAGHATTHPPVAPHRAAHGDTRGHPGKGGGCGLWREEENPRRPSTPRG</sequence>
<feature type="compositionally biased region" description="Basic and acidic residues" evidence="1">
    <location>
        <begin position="217"/>
        <end position="227"/>
    </location>
</feature>
<proteinExistence type="predicted"/>
<protein>
    <recommendedName>
        <fullName evidence="4">Collagen alpha-1(I) chain-like</fullName>
    </recommendedName>
</protein>
<organism evidence="2 3">
    <name type="scientific">Saguinus oedipus</name>
    <name type="common">Cotton-top tamarin</name>
    <name type="synonym">Oedipomidas oedipus</name>
    <dbReference type="NCBI Taxonomy" id="9490"/>
    <lineage>
        <taxon>Eukaryota</taxon>
        <taxon>Metazoa</taxon>
        <taxon>Chordata</taxon>
        <taxon>Craniata</taxon>
        <taxon>Vertebrata</taxon>
        <taxon>Euteleostomi</taxon>
        <taxon>Mammalia</taxon>
        <taxon>Eutheria</taxon>
        <taxon>Euarchontoglires</taxon>
        <taxon>Primates</taxon>
        <taxon>Haplorrhini</taxon>
        <taxon>Platyrrhini</taxon>
        <taxon>Cebidae</taxon>
        <taxon>Callitrichinae</taxon>
        <taxon>Saguinus</taxon>
    </lineage>
</organism>
<reference evidence="2 3" key="1">
    <citation type="submission" date="2023-05" db="EMBL/GenBank/DDBJ databases">
        <title>B98-5 Cell Line De Novo Hybrid Assembly: An Optical Mapping Approach.</title>
        <authorList>
            <person name="Kananen K."/>
            <person name="Auerbach J.A."/>
            <person name="Kautto E."/>
            <person name="Blachly J.S."/>
        </authorList>
    </citation>
    <scope>NUCLEOTIDE SEQUENCE [LARGE SCALE GENOMIC DNA]</scope>
    <source>
        <strain evidence="2">B95-8</strain>
        <tissue evidence="2">Cell line</tissue>
    </source>
</reference>
<gene>
    <name evidence="2" type="ORF">P7K49_022578</name>
</gene>
<dbReference type="Proteomes" id="UP001266305">
    <property type="component" value="Unassembled WGS sequence"/>
</dbReference>
<dbReference type="EMBL" id="JASSZA010000010">
    <property type="protein sequence ID" value="KAK2101230.1"/>
    <property type="molecule type" value="Genomic_DNA"/>
</dbReference>
<evidence type="ECO:0000313" key="2">
    <source>
        <dbReference type="EMBL" id="KAK2101230.1"/>
    </source>
</evidence>
<keyword evidence="3" id="KW-1185">Reference proteome</keyword>
<name>A0ABQ9UWN5_SAGOE</name>
<evidence type="ECO:0000313" key="3">
    <source>
        <dbReference type="Proteomes" id="UP001266305"/>
    </source>
</evidence>
<evidence type="ECO:0000256" key="1">
    <source>
        <dbReference type="SAM" id="MobiDB-lite"/>
    </source>
</evidence>